<dbReference type="EMBL" id="CADEAL010004269">
    <property type="protein sequence ID" value="CAB1455780.1"/>
    <property type="molecule type" value="Genomic_DNA"/>
</dbReference>
<protein>
    <submittedName>
        <fullName evidence="2">Uncharacterized protein</fullName>
    </submittedName>
</protein>
<sequence length="156" mass="17311">MVDGQTRTLQESQHRLEWSRRACQSPPPPPPPSPQFTQFITVQQELQEIKHGEALEKLLGEPAASGHIWFFSSRAPCFGYGANKLPCNKHNTATVGTQTVKTIQLGEEGKGFMSPESSEPPPSPRLLQSSSQDTTLLLLLLLLHTHRLSTESKSWV</sequence>
<feature type="compositionally biased region" description="Pro residues" evidence="1">
    <location>
        <begin position="25"/>
        <end position="34"/>
    </location>
</feature>
<name>A0A9N7VU76_PLEPL</name>
<dbReference type="AlphaFoldDB" id="A0A9N7VU76"/>
<proteinExistence type="predicted"/>
<keyword evidence="3" id="KW-1185">Reference proteome</keyword>
<comment type="caution">
    <text evidence="2">The sequence shown here is derived from an EMBL/GenBank/DDBJ whole genome shotgun (WGS) entry which is preliminary data.</text>
</comment>
<dbReference type="Proteomes" id="UP001153269">
    <property type="component" value="Unassembled WGS sequence"/>
</dbReference>
<evidence type="ECO:0000313" key="3">
    <source>
        <dbReference type="Proteomes" id="UP001153269"/>
    </source>
</evidence>
<accession>A0A9N7VU76</accession>
<feature type="compositionally biased region" description="Polar residues" evidence="1">
    <location>
        <begin position="1"/>
        <end position="11"/>
    </location>
</feature>
<organism evidence="2 3">
    <name type="scientific">Pleuronectes platessa</name>
    <name type="common">European plaice</name>
    <dbReference type="NCBI Taxonomy" id="8262"/>
    <lineage>
        <taxon>Eukaryota</taxon>
        <taxon>Metazoa</taxon>
        <taxon>Chordata</taxon>
        <taxon>Craniata</taxon>
        <taxon>Vertebrata</taxon>
        <taxon>Euteleostomi</taxon>
        <taxon>Actinopterygii</taxon>
        <taxon>Neopterygii</taxon>
        <taxon>Teleostei</taxon>
        <taxon>Neoteleostei</taxon>
        <taxon>Acanthomorphata</taxon>
        <taxon>Carangaria</taxon>
        <taxon>Pleuronectiformes</taxon>
        <taxon>Pleuronectoidei</taxon>
        <taxon>Pleuronectidae</taxon>
        <taxon>Pleuronectes</taxon>
    </lineage>
</organism>
<evidence type="ECO:0000313" key="2">
    <source>
        <dbReference type="EMBL" id="CAB1455780.1"/>
    </source>
</evidence>
<feature type="region of interest" description="Disordered" evidence="1">
    <location>
        <begin position="109"/>
        <end position="129"/>
    </location>
</feature>
<gene>
    <name evidence="2" type="ORF">PLEPLA_LOCUS43561</name>
</gene>
<feature type="region of interest" description="Disordered" evidence="1">
    <location>
        <begin position="1"/>
        <end position="36"/>
    </location>
</feature>
<reference evidence="2" key="1">
    <citation type="submission" date="2020-03" db="EMBL/GenBank/DDBJ databases">
        <authorList>
            <person name="Weist P."/>
        </authorList>
    </citation>
    <scope>NUCLEOTIDE SEQUENCE</scope>
</reference>
<evidence type="ECO:0000256" key="1">
    <source>
        <dbReference type="SAM" id="MobiDB-lite"/>
    </source>
</evidence>